<feature type="chain" id="PRO_5015344043" description="Proteinase inhibitor I42 chagasin domain-containing protein" evidence="1">
    <location>
        <begin position="27"/>
        <end position="125"/>
    </location>
</feature>
<dbReference type="Proteomes" id="UP000244867">
    <property type="component" value="Unassembled WGS sequence"/>
</dbReference>
<gene>
    <name evidence="2" type="ORF">C7S10_21085</name>
</gene>
<sequence>MSRSARHLACLTLLVAGLGAPVAAHAHDDDRVERRGSCRGDGDWRIRVEPDDGRLEVDVEIDHVRGGQRWSWVLTHNGTLSARGTSRGRGGSYEVKRQTVDAAGVDTFRFRARRGGSVCVATVTY</sequence>
<evidence type="ECO:0000313" key="3">
    <source>
        <dbReference type="Proteomes" id="UP000244867"/>
    </source>
</evidence>
<accession>A0A2R7YRD7</accession>
<name>A0A2R7YRD7_9ACTN</name>
<keyword evidence="1" id="KW-0732">Signal</keyword>
<organism evidence="2 3">
    <name type="scientific">Nocardioides currus</name>
    <dbReference type="NCBI Taxonomy" id="2133958"/>
    <lineage>
        <taxon>Bacteria</taxon>
        <taxon>Bacillati</taxon>
        <taxon>Actinomycetota</taxon>
        <taxon>Actinomycetes</taxon>
        <taxon>Propionibacteriales</taxon>
        <taxon>Nocardioidaceae</taxon>
        <taxon>Nocardioides</taxon>
    </lineage>
</organism>
<comment type="caution">
    <text evidence="2">The sequence shown here is derived from an EMBL/GenBank/DDBJ whole genome shotgun (WGS) entry which is preliminary data.</text>
</comment>
<dbReference type="EMBL" id="PYXZ01000013">
    <property type="protein sequence ID" value="PUA78978.1"/>
    <property type="molecule type" value="Genomic_DNA"/>
</dbReference>
<feature type="signal peptide" evidence="1">
    <location>
        <begin position="1"/>
        <end position="26"/>
    </location>
</feature>
<evidence type="ECO:0000256" key="1">
    <source>
        <dbReference type="SAM" id="SignalP"/>
    </source>
</evidence>
<protein>
    <recommendedName>
        <fullName evidence="4">Proteinase inhibitor I42 chagasin domain-containing protein</fullName>
    </recommendedName>
</protein>
<dbReference type="OrthoDB" id="4870342at2"/>
<evidence type="ECO:0008006" key="4">
    <source>
        <dbReference type="Google" id="ProtNLM"/>
    </source>
</evidence>
<proteinExistence type="predicted"/>
<reference evidence="2 3" key="1">
    <citation type="submission" date="2018-03" db="EMBL/GenBank/DDBJ databases">
        <authorList>
            <person name="Keele B.F."/>
        </authorList>
    </citation>
    <scope>NUCLEOTIDE SEQUENCE [LARGE SCALE GENOMIC DNA]</scope>
    <source>
        <strain evidence="2 3">IB-3</strain>
    </source>
</reference>
<evidence type="ECO:0000313" key="2">
    <source>
        <dbReference type="EMBL" id="PUA78978.1"/>
    </source>
</evidence>
<dbReference type="RefSeq" id="WP_108346754.1">
    <property type="nucleotide sequence ID" value="NZ_PYXZ01000013.1"/>
</dbReference>
<dbReference type="AlphaFoldDB" id="A0A2R7YRD7"/>
<keyword evidence="3" id="KW-1185">Reference proteome</keyword>